<name>A0A4Q9MNN1_9APHY</name>
<evidence type="ECO:0000313" key="1">
    <source>
        <dbReference type="EMBL" id="TBU28737.1"/>
    </source>
</evidence>
<gene>
    <name evidence="1" type="ORF">BD311DRAFT_757887</name>
</gene>
<dbReference type="Proteomes" id="UP000292957">
    <property type="component" value="Unassembled WGS sequence"/>
</dbReference>
<accession>A0A4Q9MNN1</accession>
<dbReference type="AlphaFoldDB" id="A0A4Q9MNN1"/>
<proteinExistence type="predicted"/>
<reference evidence="1" key="1">
    <citation type="submission" date="2019-01" db="EMBL/GenBank/DDBJ databases">
        <title>Draft genome sequences of three monokaryotic isolates of the white-rot basidiomycete fungus Dichomitus squalens.</title>
        <authorList>
            <consortium name="DOE Joint Genome Institute"/>
            <person name="Lopez S.C."/>
            <person name="Andreopoulos B."/>
            <person name="Pangilinan J."/>
            <person name="Lipzen A."/>
            <person name="Riley R."/>
            <person name="Ahrendt S."/>
            <person name="Ng V."/>
            <person name="Barry K."/>
            <person name="Daum C."/>
            <person name="Grigoriev I.V."/>
            <person name="Hilden K.S."/>
            <person name="Makela M.R."/>
            <person name="de Vries R.P."/>
        </authorList>
    </citation>
    <scope>NUCLEOTIDE SEQUENCE [LARGE SCALE GENOMIC DNA]</scope>
    <source>
        <strain evidence="1">OM18370.1</strain>
    </source>
</reference>
<protein>
    <submittedName>
        <fullName evidence="1">Uncharacterized protein</fullName>
    </submittedName>
</protein>
<sequence length="85" mass="9704">MYSRLLVCVTATSLLSFRHRVSLTNRLQTTRSAHTRRAKRQASSREIPCGHFWATETDLGNSSGTLYPSLKFGSPYWHVAWPTHL</sequence>
<dbReference type="EMBL" id="ML143419">
    <property type="protein sequence ID" value="TBU28737.1"/>
    <property type="molecule type" value="Genomic_DNA"/>
</dbReference>
<organism evidence="1">
    <name type="scientific">Dichomitus squalens</name>
    <dbReference type="NCBI Taxonomy" id="114155"/>
    <lineage>
        <taxon>Eukaryota</taxon>
        <taxon>Fungi</taxon>
        <taxon>Dikarya</taxon>
        <taxon>Basidiomycota</taxon>
        <taxon>Agaricomycotina</taxon>
        <taxon>Agaricomycetes</taxon>
        <taxon>Polyporales</taxon>
        <taxon>Polyporaceae</taxon>
        <taxon>Dichomitus</taxon>
    </lineage>
</organism>
<feature type="non-terminal residue" evidence="1">
    <location>
        <position position="85"/>
    </location>
</feature>